<sequence length="153" mass="17865">MQAALSVSPVAAPRRVVVPWALLWALYNVVICGVGWVFWEMESYNKDPSHMTRVEPWEWWMLVIEAWGLANACFAVGPLLELIQLRWYRRTAATKALFFFLTLFVSVVVVGDWAIRFKNDYLINGEPNAWEEFWRSRGDNSRDTPGHDKRPQY</sequence>
<proteinExistence type="predicted"/>
<name>A0A366HWP4_9BACT</name>
<gene>
    <name evidence="2" type="ORF">DES53_101527</name>
</gene>
<evidence type="ECO:0000313" key="3">
    <source>
        <dbReference type="Proteomes" id="UP000253426"/>
    </source>
</evidence>
<feature type="transmembrane region" description="Helical" evidence="1">
    <location>
        <begin position="59"/>
        <end position="80"/>
    </location>
</feature>
<reference evidence="2 3" key="1">
    <citation type="submission" date="2018-06" db="EMBL/GenBank/DDBJ databases">
        <title>Genomic Encyclopedia of Type Strains, Phase IV (KMG-IV): sequencing the most valuable type-strain genomes for metagenomic binning, comparative biology and taxonomic classification.</title>
        <authorList>
            <person name="Goeker M."/>
        </authorList>
    </citation>
    <scope>NUCLEOTIDE SEQUENCE [LARGE SCALE GENOMIC DNA]</scope>
    <source>
        <strain evidence="2 3">DSM 25532</strain>
    </source>
</reference>
<keyword evidence="1" id="KW-0472">Membrane</keyword>
<organism evidence="2 3">
    <name type="scientific">Roseimicrobium gellanilyticum</name>
    <dbReference type="NCBI Taxonomy" id="748857"/>
    <lineage>
        <taxon>Bacteria</taxon>
        <taxon>Pseudomonadati</taxon>
        <taxon>Verrucomicrobiota</taxon>
        <taxon>Verrucomicrobiia</taxon>
        <taxon>Verrucomicrobiales</taxon>
        <taxon>Verrucomicrobiaceae</taxon>
        <taxon>Roseimicrobium</taxon>
    </lineage>
</organism>
<accession>A0A366HWP4</accession>
<evidence type="ECO:0000313" key="2">
    <source>
        <dbReference type="EMBL" id="RBP47728.1"/>
    </source>
</evidence>
<comment type="caution">
    <text evidence="2">The sequence shown here is derived from an EMBL/GenBank/DDBJ whole genome shotgun (WGS) entry which is preliminary data.</text>
</comment>
<dbReference type="EMBL" id="QNRR01000001">
    <property type="protein sequence ID" value="RBP47728.1"/>
    <property type="molecule type" value="Genomic_DNA"/>
</dbReference>
<dbReference type="Proteomes" id="UP000253426">
    <property type="component" value="Unassembled WGS sequence"/>
</dbReference>
<protein>
    <submittedName>
        <fullName evidence="2">Uncharacterized protein</fullName>
    </submittedName>
</protein>
<feature type="transmembrane region" description="Helical" evidence="1">
    <location>
        <begin position="21"/>
        <end position="39"/>
    </location>
</feature>
<keyword evidence="1" id="KW-0812">Transmembrane</keyword>
<feature type="transmembrane region" description="Helical" evidence="1">
    <location>
        <begin position="92"/>
        <end position="115"/>
    </location>
</feature>
<keyword evidence="3" id="KW-1185">Reference proteome</keyword>
<evidence type="ECO:0000256" key="1">
    <source>
        <dbReference type="SAM" id="Phobius"/>
    </source>
</evidence>
<dbReference type="RefSeq" id="WP_113956644.1">
    <property type="nucleotide sequence ID" value="NZ_QNRR01000001.1"/>
</dbReference>
<dbReference type="OrthoDB" id="6907389at2"/>
<keyword evidence="1" id="KW-1133">Transmembrane helix</keyword>
<dbReference type="AlphaFoldDB" id="A0A366HWP4"/>